<dbReference type="Proteomes" id="UP001283361">
    <property type="component" value="Unassembled WGS sequence"/>
</dbReference>
<feature type="compositionally biased region" description="Polar residues" evidence="1">
    <location>
        <begin position="93"/>
        <end position="121"/>
    </location>
</feature>
<sequence>MVILPAVTDYVCLLTQSLSWPPPLNSRCALNGVCTPELEDRQLDWRPQNNDGARLTTVIKIKISEQDSQQQESESRSNRSQESGVRISEQLELGSQSNTSQDLSACNRSQNIRTTGVRISQ</sequence>
<protein>
    <submittedName>
        <fullName evidence="2">Uncharacterized protein</fullName>
    </submittedName>
</protein>
<accession>A0AAE1CK00</accession>
<evidence type="ECO:0000256" key="1">
    <source>
        <dbReference type="SAM" id="MobiDB-lite"/>
    </source>
</evidence>
<organism evidence="2 3">
    <name type="scientific">Elysia crispata</name>
    <name type="common">lettuce slug</name>
    <dbReference type="NCBI Taxonomy" id="231223"/>
    <lineage>
        <taxon>Eukaryota</taxon>
        <taxon>Metazoa</taxon>
        <taxon>Spiralia</taxon>
        <taxon>Lophotrochozoa</taxon>
        <taxon>Mollusca</taxon>
        <taxon>Gastropoda</taxon>
        <taxon>Heterobranchia</taxon>
        <taxon>Euthyneura</taxon>
        <taxon>Panpulmonata</taxon>
        <taxon>Sacoglossa</taxon>
        <taxon>Placobranchoidea</taxon>
        <taxon>Plakobranchidae</taxon>
        <taxon>Elysia</taxon>
    </lineage>
</organism>
<evidence type="ECO:0000313" key="2">
    <source>
        <dbReference type="EMBL" id="KAK3702623.1"/>
    </source>
</evidence>
<comment type="caution">
    <text evidence="2">The sequence shown here is derived from an EMBL/GenBank/DDBJ whole genome shotgun (WGS) entry which is preliminary data.</text>
</comment>
<keyword evidence="3" id="KW-1185">Reference proteome</keyword>
<dbReference type="EMBL" id="JAWDGP010007852">
    <property type="protein sequence ID" value="KAK3702623.1"/>
    <property type="molecule type" value="Genomic_DNA"/>
</dbReference>
<name>A0AAE1CK00_9GAST</name>
<evidence type="ECO:0000313" key="3">
    <source>
        <dbReference type="Proteomes" id="UP001283361"/>
    </source>
</evidence>
<gene>
    <name evidence="2" type="ORF">RRG08_042612</name>
</gene>
<feature type="region of interest" description="Disordered" evidence="1">
    <location>
        <begin position="63"/>
        <end position="121"/>
    </location>
</feature>
<dbReference type="AlphaFoldDB" id="A0AAE1CK00"/>
<reference evidence="2" key="1">
    <citation type="journal article" date="2023" name="G3 (Bethesda)">
        <title>A reference genome for the long-term kleptoplast-retaining sea slug Elysia crispata morphotype clarki.</title>
        <authorList>
            <person name="Eastman K.E."/>
            <person name="Pendleton A.L."/>
            <person name="Shaikh M.A."/>
            <person name="Suttiyut T."/>
            <person name="Ogas R."/>
            <person name="Tomko P."/>
            <person name="Gavelis G."/>
            <person name="Widhalm J.R."/>
            <person name="Wisecaver J.H."/>
        </authorList>
    </citation>
    <scope>NUCLEOTIDE SEQUENCE</scope>
    <source>
        <strain evidence="2">ECLA1</strain>
    </source>
</reference>
<proteinExistence type="predicted"/>